<dbReference type="GO" id="GO:0007219">
    <property type="term" value="P:Notch signaling pathway"/>
    <property type="evidence" value="ECO:0007669"/>
    <property type="project" value="InterPro"/>
</dbReference>
<dbReference type="GO" id="GO:0016567">
    <property type="term" value="P:protein ubiquitination"/>
    <property type="evidence" value="ECO:0007669"/>
    <property type="project" value="UniProtKB-UniRule"/>
</dbReference>
<comment type="similarity">
    <text evidence="5">Belongs to the Deltex family.</text>
</comment>
<dbReference type="InterPro" id="IPR039398">
    <property type="entry name" value="Deltex_fam"/>
</dbReference>
<comment type="pathway">
    <text evidence="2 5">Protein modification; protein ubiquitination.</text>
</comment>
<protein>
    <recommendedName>
        <fullName evidence="5">E3 ubiquitin-protein ligase</fullName>
        <ecNumber evidence="5">2.3.2.27</ecNumber>
    </recommendedName>
</protein>
<reference evidence="7" key="1">
    <citation type="submission" date="2021-01" db="EMBL/GenBank/DDBJ databases">
        <title>A chromosome-scale assembly of European eel, Anguilla anguilla.</title>
        <authorList>
            <person name="Henkel C."/>
            <person name="Jong-Raadsen S.A."/>
            <person name="Dufour S."/>
            <person name="Weltzien F.-A."/>
            <person name="Palstra A.P."/>
            <person name="Pelster B."/>
            <person name="Spaink H.P."/>
            <person name="Van Den Thillart G.E."/>
            <person name="Jansen H."/>
            <person name="Zahm M."/>
            <person name="Klopp C."/>
            <person name="Cedric C."/>
            <person name="Louis A."/>
            <person name="Berthelot C."/>
            <person name="Parey E."/>
            <person name="Roest Crollius H."/>
            <person name="Montfort J."/>
            <person name="Robinson-Rechavi M."/>
            <person name="Bucao C."/>
            <person name="Bouchez O."/>
            <person name="Gislard M."/>
            <person name="Lluch J."/>
            <person name="Milhes M."/>
            <person name="Lampietro C."/>
            <person name="Lopez Roques C."/>
            <person name="Donnadieu C."/>
            <person name="Braasch I."/>
            <person name="Desvignes T."/>
            <person name="Postlethwait J."/>
            <person name="Bobe J."/>
            <person name="Guiguen Y."/>
            <person name="Dirks R."/>
        </authorList>
    </citation>
    <scope>NUCLEOTIDE SEQUENCE</scope>
    <source>
        <strain evidence="7">Tag_6206</strain>
        <tissue evidence="7">Liver</tissue>
    </source>
</reference>
<keyword evidence="5" id="KW-0963">Cytoplasm</keyword>
<organism evidence="7 8">
    <name type="scientific">Anguilla anguilla</name>
    <name type="common">European freshwater eel</name>
    <name type="synonym">Muraena anguilla</name>
    <dbReference type="NCBI Taxonomy" id="7936"/>
    <lineage>
        <taxon>Eukaryota</taxon>
        <taxon>Metazoa</taxon>
        <taxon>Chordata</taxon>
        <taxon>Craniata</taxon>
        <taxon>Vertebrata</taxon>
        <taxon>Euteleostomi</taxon>
        <taxon>Actinopterygii</taxon>
        <taxon>Neopterygii</taxon>
        <taxon>Teleostei</taxon>
        <taxon>Anguilliformes</taxon>
        <taxon>Anguillidae</taxon>
        <taxon>Anguilla</taxon>
    </lineage>
</organism>
<evidence type="ECO:0000256" key="5">
    <source>
        <dbReference type="RuleBase" id="RU367105"/>
    </source>
</evidence>
<dbReference type="InterPro" id="IPR039396">
    <property type="entry name" value="Deltex_C"/>
</dbReference>
<keyword evidence="3 5" id="KW-0808">Transferase</keyword>
<dbReference type="GO" id="GO:0005737">
    <property type="term" value="C:cytoplasm"/>
    <property type="evidence" value="ECO:0007669"/>
    <property type="project" value="UniProtKB-SubCell"/>
</dbReference>
<keyword evidence="4 5" id="KW-0479">Metal-binding</keyword>
<dbReference type="GO" id="GO:0008270">
    <property type="term" value="F:zinc ion binding"/>
    <property type="evidence" value="ECO:0007669"/>
    <property type="project" value="UniProtKB-KW"/>
</dbReference>
<evidence type="ECO:0000256" key="1">
    <source>
        <dbReference type="ARBA" id="ARBA00000900"/>
    </source>
</evidence>
<evidence type="ECO:0000256" key="2">
    <source>
        <dbReference type="ARBA" id="ARBA00004906"/>
    </source>
</evidence>
<name>A0A9D3MMB9_ANGAN</name>
<sequence>MPKISKAGRPVGIYGCFTETGEPSEARATAADVQACPLCMKPLQEKQGLMWTHDFCADCLKDLGLQCPVPSVSKRDQPEGRMTWEPCTFNEEKFLWITYNIPSGIQKEGHPNPGKLFTRKAIGAWLPDNPEGRDVLKLLQRAFDQKLVFTIVATNGAEDSVDFTDIPHATFPAKCQWPGFLQEVKAALRAKGIE</sequence>
<comment type="catalytic activity">
    <reaction evidence="1 5">
        <text>S-ubiquitinyl-[E2 ubiquitin-conjugating enzyme]-L-cysteine + [acceptor protein]-L-lysine = [E2 ubiquitin-conjugating enzyme]-L-cysteine + N(6)-ubiquitinyl-[acceptor protein]-L-lysine.</text>
        <dbReference type="EC" id="2.3.2.27"/>
    </reaction>
</comment>
<dbReference type="Proteomes" id="UP001044222">
    <property type="component" value="Unassembled WGS sequence"/>
</dbReference>
<evidence type="ECO:0000313" key="8">
    <source>
        <dbReference type="Proteomes" id="UP001044222"/>
    </source>
</evidence>
<evidence type="ECO:0000313" key="7">
    <source>
        <dbReference type="EMBL" id="KAG5849925.1"/>
    </source>
</evidence>
<dbReference type="PANTHER" id="PTHR12622">
    <property type="entry name" value="DELTEX-RELATED"/>
    <property type="match status" value="1"/>
</dbReference>
<evidence type="ECO:0000256" key="4">
    <source>
        <dbReference type="ARBA" id="ARBA00022723"/>
    </source>
</evidence>
<dbReference type="EMBL" id="JAFIRN010000004">
    <property type="protein sequence ID" value="KAG5849925.1"/>
    <property type="molecule type" value="Genomic_DNA"/>
</dbReference>
<keyword evidence="5" id="KW-0863">Zinc-finger</keyword>
<comment type="caution">
    <text evidence="7">The sequence shown here is derived from an EMBL/GenBank/DDBJ whole genome shotgun (WGS) entry which is preliminary data.</text>
</comment>
<dbReference type="EC" id="2.3.2.27" evidence="5"/>
<evidence type="ECO:0000256" key="3">
    <source>
        <dbReference type="ARBA" id="ARBA00022679"/>
    </source>
</evidence>
<dbReference type="Gene3D" id="3.30.390.130">
    <property type="match status" value="1"/>
</dbReference>
<accession>A0A9D3MMB9</accession>
<dbReference type="Pfam" id="PF18102">
    <property type="entry name" value="DTC"/>
    <property type="match status" value="1"/>
</dbReference>
<dbReference type="GO" id="GO:0061630">
    <property type="term" value="F:ubiquitin protein ligase activity"/>
    <property type="evidence" value="ECO:0007669"/>
    <property type="project" value="UniProtKB-UniRule"/>
</dbReference>
<dbReference type="AlphaFoldDB" id="A0A9D3MMB9"/>
<feature type="domain" description="Deltex C-terminal" evidence="6">
    <location>
        <begin position="76"/>
        <end position="193"/>
    </location>
</feature>
<keyword evidence="8" id="KW-1185">Reference proteome</keyword>
<gene>
    <name evidence="7" type="ORF">ANANG_G00076870</name>
</gene>
<keyword evidence="5" id="KW-0862">Zinc</keyword>
<comment type="subcellular location">
    <subcellularLocation>
        <location evidence="5">Cytoplasm</location>
    </subcellularLocation>
</comment>
<dbReference type="InterPro" id="IPR039399">
    <property type="entry name" value="Deltex_C_sf"/>
</dbReference>
<evidence type="ECO:0000259" key="6">
    <source>
        <dbReference type="Pfam" id="PF18102"/>
    </source>
</evidence>
<proteinExistence type="inferred from homology"/>